<keyword evidence="6" id="KW-0808">Transferase</keyword>
<dbReference type="InterPro" id="IPR044878">
    <property type="entry name" value="UbiA_sf"/>
</dbReference>
<dbReference type="InterPro" id="IPR000537">
    <property type="entry name" value="UbiA_prenyltransferase"/>
</dbReference>
<keyword evidence="2 5" id="KW-0812">Transmembrane</keyword>
<keyword evidence="4 5" id="KW-0472">Membrane</keyword>
<feature type="transmembrane region" description="Helical" evidence="5">
    <location>
        <begin position="156"/>
        <end position="176"/>
    </location>
</feature>
<dbReference type="EMBL" id="SDPL01000207">
    <property type="protein sequence ID" value="RXZ46271.1"/>
    <property type="molecule type" value="Genomic_DNA"/>
</dbReference>
<dbReference type="CDD" id="cd13956">
    <property type="entry name" value="PT_UbiA"/>
    <property type="match status" value="1"/>
</dbReference>
<evidence type="ECO:0000256" key="3">
    <source>
        <dbReference type="ARBA" id="ARBA00022989"/>
    </source>
</evidence>
<dbReference type="RefSeq" id="WP_129234898.1">
    <property type="nucleotide sequence ID" value="NZ_SDPL01000207.1"/>
</dbReference>
<dbReference type="Pfam" id="PF01040">
    <property type="entry name" value="UbiA"/>
    <property type="match status" value="1"/>
</dbReference>
<comment type="subcellular location">
    <subcellularLocation>
        <location evidence="1">Membrane</location>
        <topology evidence="1">Multi-pass membrane protein</topology>
    </subcellularLocation>
</comment>
<feature type="transmembrane region" description="Helical" evidence="5">
    <location>
        <begin position="37"/>
        <end position="58"/>
    </location>
</feature>
<feature type="transmembrane region" description="Helical" evidence="5">
    <location>
        <begin position="197"/>
        <end position="215"/>
    </location>
</feature>
<keyword evidence="3 5" id="KW-1133">Transmembrane helix</keyword>
<sequence length="280" mass="27861">MSTPGALWRSSHPGPTSIVTALASALGWSAGLDPARIVLLALAVLAGQLSVGISNDAIDAPRDRIASRPDKPIARGEVTLAVAWGAALVSLATALTLSALLGAGMLAAHALALGSAWAYNAWLKSTPASIVPFLVSFGIFPSLATLSAPQPAVAPGWTWIAGAALGAAVHLTNVLPDLDQDAATGVRGLPHRLGPRVSAAVAACAVVAGAVVVLIGSAGGEASVVSAISWAFFAGVVVVAVATLLAALLRPPSRTLFRLVMLAALLLAAQLVAAGRVLAG</sequence>
<evidence type="ECO:0000256" key="2">
    <source>
        <dbReference type="ARBA" id="ARBA00022692"/>
    </source>
</evidence>
<dbReference type="Proteomes" id="UP000292881">
    <property type="component" value="Unassembled WGS sequence"/>
</dbReference>
<accession>A0A4Q2JET2</accession>
<dbReference type="Gene3D" id="1.20.120.1780">
    <property type="entry name" value="UbiA prenyltransferase"/>
    <property type="match status" value="1"/>
</dbReference>
<feature type="transmembrane region" description="Helical" evidence="5">
    <location>
        <begin position="106"/>
        <end position="123"/>
    </location>
</feature>
<dbReference type="GO" id="GO:0016020">
    <property type="term" value="C:membrane"/>
    <property type="evidence" value="ECO:0007669"/>
    <property type="project" value="UniProtKB-SubCell"/>
</dbReference>
<dbReference type="AlphaFoldDB" id="A0A4Q2JET2"/>
<proteinExistence type="predicted"/>
<evidence type="ECO:0000313" key="6">
    <source>
        <dbReference type="EMBL" id="RXZ46271.1"/>
    </source>
</evidence>
<protein>
    <submittedName>
        <fullName evidence="6">1,4-dihydroxy-2-naphthoate prenyltransferase</fullName>
    </submittedName>
</protein>
<feature type="transmembrane region" description="Helical" evidence="5">
    <location>
        <begin position="256"/>
        <end position="279"/>
    </location>
</feature>
<evidence type="ECO:0000256" key="4">
    <source>
        <dbReference type="ARBA" id="ARBA00023136"/>
    </source>
</evidence>
<dbReference type="GO" id="GO:0016765">
    <property type="term" value="F:transferase activity, transferring alkyl or aryl (other than methyl) groups"/>
    <property type="evidence" value="ECO:0007669"/>
    <property type="project" value="InterPro"/>
</dbReference>
<dbReference type="OrthoDB" id="3212588at2"/>
<comment type="caution">
    <text evidence="6">The sequence shown here is derived from an EMBL/GenBank/DDBJ whole genome shotgun (WGS) entry which is preliminary data.</text>
</comment>
<evidence type="ECO:0000256" key="5">
    <source>
        <dbReference type="SAM" id="Phobius"/>
    </source>
</evidence>
<feature type="transmembrane region" description="Helical" evidence="5">
    <location>
        <begin position="78"/>
        <end position="100"/>
    </location>
</feature>
<evidence type="ECO:0000256" key="1">
    <source>
        <dbReference type="ARBA" id="ARBA00004141"/>
    </source>
</evidence>
<keyword evidence="7" id="KW-1185">Reference proteome</keyword>
<feature type="transmembrane region" description="Helical" evidence="5">
    <location>
        <begin position="130"/>
        <end position="150"/>
    </location>
</feature>
<gene>
    <name evidence="6" type="ORF">ESO86_10780</name>
</gene>
<feature type="transmembrane region" description="Helical" evidence="5">
    <location>
        <begin position="227"/>
        <end position="249"/>
    </location>
</feature>
<evidence type="ECO:0000313" key="7">
    <source>
        <dbReference type="Proteomes" id="UP000292881"/>
    </source>
</evidence>
<dbReference type="Gene3D" id="1.10.357.140">
    <property type="entry name" value="UbiA prenyltransferase"/>
    <property type="match status" value="1"/>
</dbReference>
<reference evidence="6 7" key="1">
    <citation type="submission" date="2019-01" db="EMBL/GenBank/DDBJ databases">
        <authorList>
            <person name="Li J."/>
        </authorList>
    </citation>
    <scope>NUCLEOTIDE SEQUENCE [LARGE SCALE GENOMIC DNA]</scope>
    <source>
        <strain evidence="6 7">CGMCC 4.7180</strain>
    </source>
</reference>
<organism evidence="6 7">
    <name type="scientific">Agromyces binzhouensis</name>
    <dbReference type="NCBI Taxonomy" id="1817495"/>
    <lineage>
        <taxon>Bacteria</taxon>
        <taxon>Bacillati</taxon>
        <taxon>Actinomycetota</taxon>
        <taxon>Actinomycetes</taxon>
        <taxon>Micrococcales</taxon>
        <taxon>Microbacteriaceae</taxon>
        <taxon>Agromyces</taxon>
    </lineage>
</organism>
<name>A0A4Q2JET2_9MICO</name>